<keyword evidence="1" id="KW-0472">Membrane</keyword>
<dbReference type="RefSeq" id="WP_310271770.1">
    <property type="nucleotide sequence ID" value="NZ_JAVDXW010000001.1"/>
</dbReference>
<organism evidence="3 4">
    <name type="scientific">Haloactinomyces albus</name>
    <dbReference type="NCBI Taxonomy" id="1352928"/>
    <lineage>
        <taxon>Bacteria</taxon>
        <taxon>Bacillati</taxon>
        <taxon>Actinomycetota</taxon>
        <taxon>Actinomycetes</taxon>
        <taxon>Actinopolysporales</taxon>
        <taxon>Actinopolysporaceae</taxon>
        <taxon>Haloactinomyces</taxon>
    </lineage>
</organism>
<dbReference type="Gene3D" id="3.90.1210.10">
    <property type="entry name" value="Antifreeze-like/N-acetylneuraminic acid synthase C-terminal domain"/>
    <property type="match status" value="1"/>
</dbReference>
<dbReference type="Proteomes" id="UP001180845">
    <property type="component" value="Unassembled WGS sequence"/>
</dbReference>
<keyword evidence="1" id="KW-0812">Transmembrane</keyword>
<name>A0AAE3ZCN3_9ACTN</name>
<dbReference type="SMART" id="SM00858">
    <property type="entry name" value="SAF"/>
    <property type="match status" value="1"/>
</dbReference>
<dbReference type="EMBL" id="JAVDXW010000001">
    <property type="protein sequence ID" value="MDR7301385.1"/>
    <property type="molecule type" value="Genomic_DNA"/>
</dbReference>
<accession>A0AAE3ZCN3</accession>
<dbReference type="Pfam" id="PF08666">
    <property type="entry name" value="SAF"/>
    <property type="match status" value="1"/>
</dbReference>
<proteinExistence type="predicted"/>
<feature type="transmembrane region" description="Helical" evidence="1">
    <location>
        <begin position="39"/>
        <end position="57"/>
    </location>
</feature>
<keyword evidence="4" id="KW-1185">Reference proteome</keyword>
<evidence type="ECO:0000256" key="1">
    <source>
        <dbReference type="SAM" id="Phobius"/>
    </source>
</evidence>
<keyword evidence="1" id="KW-1133">Transmembrane helix</keyword>
<reference evidence="3" key="1">
    <citation type="submission" date="2023-07" db="EMBL/GenBank/DDBJ databases">
        <title>Sequencing the genomes of 1000 actinobacteria strains.</title>
        <authorList>
            <person name="Klenk H.-P."/>
        </authorList>
    </citation>
    <scope>NUCLEOTIDE SEQUENCE</scope>
    <source>
        <strain evidence="3">DSM 45977</strain>
    </source>
</reference>
<sequence length="235" mass="24512">MSHKTPQSHNTGNGLRLDVTVRDRLRGILHSRHGVRMSLLRRVAAVALILVAGVLALRPHPGSAAAETSVLVAARDLAAGTALAPDDVRVRTVPKTLVPAGTLRDTESIRGRVLAGAMRRGGILTDLRLVGKSLTRVTTGSDDHAAVAIRPADPAVAELLHAGREVDVIAAATRPGEPEVLAERVPVLAVHSTGSGRGGAHLDDREQLVVVGLPQKRAAAVASATLTRSVTVTLR</sequence>
<dbReference type="InterPro" id="IPR013974">
    <property type="entry name" value="SAF"/>
</dbReference>
<dbReference type="CDD" id="cd11614">
    <property type="entry name" value="SAF_CpaB_FlgA_like"/>
    <property type="match status" value="1"/>
</dbReference>
<evidence type="ECO:0000313" key="4">
    <source>
        <dbReference type="Proteomes" id="UP001180845"/>
    </source>
</evidence>
<feature type="domain" description="SAF" evidence="2">
    <location>
        <begin position="68"/>
        <end position="130"/>
    </location>
</feature>
<protein>
    <submittedName>
        <fullName evidence="3">Flp pilus assembly protein CpaB</fullName>
    </submittedName>
</protein>
<dbReference type="AlphaFoldDB" id="A0AAE3ZCN3"/>
<comment type="caution">
    <text evidence="3">The sequence shown here is derived from an EMBL/GenBank/DDBJ whole genome shotgun (WGS) entry which is preliminary data.</text>
</comment>
<evidence type="ECO:0000313" key="3">
    <source>
        <dbReference type="EMBL" id="MDR7301385.1"/>
    </source>
</evidence>
<evidence type="ECO:0000259" key="2">
    <source>
        <dbReference type="SMART" id="SM00858"/>
    </source>
</evidence>
<gene>
    <name evidence="3" type="ORF">JOF55_001566</name>
</gene>